<keyword evidence="4" id="KW-0175">Coiled coil</keyword>
<comment type="similarity">
    <text evidence="1">Belongs to the TRAFAC class TrmE-Era-EngA-EngB-Septin-like GTPase superfamily. AIG1/Toc34/Toc159-like paraseptin GTPase family. IAN subfamily.</text>
</comment>
<evidence type="ECO:0000313" key="6">
    <source>
        <dbReference type="Ensembl" id="ENSNBRP00000026604.1"/>
    </source>
</evidence>
<keyword evidence="2" id="KW-0547">Nucleotide-binding</keyword>
<dbReference type="InterPro" id="IPR006703">
    <property type="entry name" value="G_AIG1"/>
</dbReference>
<organism evidence="6 7">
    <name type="scientific">Neolamprologus brichardi</name>
    <name type="common">Fairy cichlid</name>
    <name type="synonym">Lamprologus brichardi</name>
    <dbReference type="NCBI Taxonomy" id="32507"/>
    <lineage>
        <taxon>Eukaryota</taxon>
        <taxon>Metazoa</taxon>
        <taxon>Chordata</taxon>
        <taxon>Craniata</taxon>
        <taxon>Vertebrata</taxon>
        <taxon>Euteleostomi</taxon>
        <taxon>Actinopterygii</taxon>
        <taxon>Neopterygii</taxon>
        <taxon>Teleostei</taxon>
        <taxon>Neoteleostei</taxon>
        <taxon>Acanthomorphata</taxon>
        <taxon>Ovalentaria</taxon>
        <taxon>Cichlomorphae</taxon>
        <taxon>Cichliformes</taxon>
        <taxon>Cichlidae</taxon>
        <taxon>African cichlids</taxon>
        <taxon>Pseudocrenilabrinae</taxon>
        <taxon>Lamprologini</taxon>
        <taxon>Neolamprologus</taxon>
    </lineage>
</organism>
<evidence type="ECO:0000256" key="3">
    <source>
        <dbReference type="ARBA" id="ARBA00023134"/>
    </source>
</evidence>
<keyword evidence="3" id="KW-0342">GTP-binding</keyword>
<reference evidence="6" key="1">
    <citation type="submission" date="2025-08" db="UniProtKB">
        <authorList>
            <consortium name="Ensembl"/>
        </authorList>
    </citation>
    <scope>IDENTIFICATION</scope>
</reference>
<dbReference type="Ensembl" id="ENSNBRT00000027305.1">
    <property type="protein sequence ID" value="ENSNBRP00000026604.1"/>
    <property type="gene ID" value="ENSNBRG00000020330.1"/>
</dbReference>
<dbReference type="GO" id="GO:0005525">
    <property type="term" value="F:GTP binding"/>
    <property type="evidence" value="ECO:0007669"/>
    <property type="project" value="UniProtKB-KW"/>
</dbReference>
<keyword evidence="7" id="KW-1185">Reference proteome</keyword>
<evidence type="ECO:0000256" key="1">
    <source>
        <dbReference type="ARBA" id="ARBA00008535"/>
    </source>
</evidence>
<evidence type="ECO:0000256" key="2">
    <source>
        <dbReference type="ARBA" id="ARBA00022741"/>
    </source>
</evidence>
<evidence type="ECO:0000256" key="4">
    <source>
        <dbReference type="SAM" id="Coils"/>
    </source>
</evidence>
<dbReference type="InterPro" id="IPR027417">
    <property type="entry name" value="P-loop_NTPase"/>
</dbReference>
<reference evidence="6" key="2">
    <citation type="submission" date="2025-09" db="UniProtKB">
        <authorList>
            <consortium name="Ensembl"/>
        </authorList>
    </citation>
    <scope>IDENTIFICATION</scope>
</reference>
<dbReference type="PANTHER" id="PTHR10903">
    <property type="entry name" value="GTPASE, IMAP FAMILY MEMBER-RELATED"/>
    <property type="match status" value="1"/>
</dbReference>
<sequence>MLPEHLKIILLGKSGSGKSSLANTIFGETVFEMGHAANPGTSQCREATRLVNGTSASIIDTPGFFDNRTSEEELRNEITRSVVKCSPGPHYFSEEALRYAVLLFTRGDNLSEGMQIEGFCRGNNRLRELLERCGWRCHIFDNKYWNNNPQHEYRNNQLQREKLGCYTNEMLQEVEKAMQQEEESIRSSSREMSQEEIREEVENRVYNILKMAAGVTTGMLLGALLGEPGMIANVAKILRALKYQQVTGVATQGKRPTTGVKLDTVARLAATAGAIGGGSIGYREADEAYSIIEAVMNTAEALGVLAVEAGRTLTNPDTERVNHLEKDEHISRHV</sequence>
<dbReference type="Proteomes" id="UP000261580">
    <property type="component" value="Unassembled WGS sequence"/>
</dbReference>
<evidence type="ECO:0000313" key="7">
    <source>
        <dbReference type="Proteomes" id="UP000261580"/>
    </source>
</evidence>
<dbReference type="AlphaFoldDB" id="A0A3Q4N4B0"/>
<dbReference type="PANTHER" id="PTHR10903:SF62">
    <property type="entry name" value="GTPASE IMAP FAMILY MEMBER 4-LIKE-RELATED"/>
    <property type="match status" value="1"/>
</dbReference>
<protein>
    <recommendedName>
        <fullName evidence="5">AIG1-type G domain-containing protein</fullName>
    </recommendedName>
</protein>
<proteinExistence type="inferred from homology"/>
<feature type="coiled-coil region" evidence="4">
    <location>
        <begin position="171"/>
        <end position="198"/>
    </location>
</feature>
<dbReference type="Pfam" id="PF04548">
    <property type="entry name" value="AIG1"/>
    <property type="match status" value="1"/>
</dbReference>
<dbReference type="GeneTree" id="ENSGT01150000286992"/>
<dbReference type="Gene3D" id="3.40.50.300">
    <property type="entry name" value="P-loop containing nucleotide triphosphate hydrolases"/>
    <property type="match status" value="2"/>
</dbReference>
<name>A0A3Q4N4B0_NEOBR</name>
<evidence type="ECO:0000259" key="5">
    <source>
        <dbReference type="Pfam" id="PF04548"/>
    </source>
</evidence>
<dbReference type="SUPFAM" id="SSF52540">
    <property type="entry name" value="P-loop containing nucleoside triphosphate hydrolases"/>
    <property type="match status" value="1"/>
</dbReference>
<dbReference type="InterPro" id="IPR045058">
    <property type="entry name" value="GIMA/IAN/Toc"/>
</dbReference>
<dbReference type="STRING" id="32507.ENSNBRP00000026604"/>
<accession>A0A3Q4N4B0</accession>
<feature type="domain" description="AIG1-type G" evidence="5">
    <location>
        <begin position="7"/>
        <end position="91"/>
    </location>
</feature>
<dbReference type="OMA" id="DEHISRH"/>